<evidence type="ECO:0000256" key="12">
    <source>
        <dbReference type="ARBA" id="ARBA00023012"/>
    </source>
</evidence>
<dbReference type="Pfam" id="PF00072">
    <property type="entry name" value="Response_reg"/>
    <property type="match status" value="1"/>
</dbReference>
<evidence type="ECO:0000259" key="18">
    <source>
        <dbReference type="PROSITE" id="PS50110"/>
    </source>
</evidence>
<proteinExistence type="predicted"/>
<dbReference type="STRING" id="1817772.A2527_00345"/>
<dbReference type="InterPro" id="IPR011006">
    <property type="entry name" value="CheY-like_superfamily"/>
</dbReference>
<organism evidence="19 20">
    <name type="scientific">Candidatus Lambdaproteobacteria bacterium RIFOXYD2_FULL_50_16</name>
    <dbReference type="NCBI Taxonomy" id="1817772"/>
    <lineage>
        <taxon>Bacteria</taxon>
        <taxon>Pseudomonadati</taxon>
        <taxon>Pseudomonadota</taxon>
        <taxon>Candidatus Lambdaproteobacteria</taxon>
    </lineage>
</organism>
<keyword evidence="4" id="KW-1003">Cell membrane</keyword>
<accession>A0A1F6GFH0</accession>
<evidence type="ECO:0000256" key="15">
    <source>
        <dbReference type="PROSITE-ProRule" id="PRU00169"/>
    </source>
</evidence>
<dbReference type="InterPro" id="IPR029151">
    <property type="entry name" value="Sensor-like_sf"/>
</dbReference>
<protein>
    <recommendedName>
        <fullName evidence="3">histidine kinase</fullName>
        <ecNumber evidence="3">2.7.13.3</ecNumber>
    </recommendedName>
</protein>
<feature type="transmembrane region" description="Helical" evidence="16">
    <location>
        <begin position="100"/>
        <end position="119"/>
    </location>
</feature>
<dbReference type="SMART" id="SM00388">
    <property type="entry name" value="HisKA"/>
    <property type="match status" value="1"/>
</dbReference>
<dbReference type="Gene3D" id="3.30.450.20">
    <property type="entry name" value="PAS domain"/>
    <property type="match status" value="1"/>
</dbReference>
<dbReference type="InterPro" id="IPR036097">
    <property type="entry name" value="HisK_dim/P_sf"/>
</dbReference>
<keyword evidence="7 16" id="KW-0812">Transmembrane</keyword>
<dbReference type="SUPFAM" id="SSF103190">
    <property type="entry name" value="Sensory domain-like"/>
    <property type="match status" value="1"/>
</dbReference>
<dbReference type="PRINTS" id="PR00344">
    <property type="entry name" value="BCTRLSENSOR"/>
</dbReference>
<evidence type="ECO:0000256" key="7">
    <source>
        <dbReference type="ARBA" id="ARBA00022692"/>
    </source>
</evidence>
<dbReference type="GO" id="GO:0005886">
    <property type="term" value="C:plasma membrane"/>
    <property type="evidence" value="ECO:0007669"/>
    <property type="project" value="UniProtKB-SubCell"/>
</dbReference>
<dbReference type="Gene3D" id="3.40.50.2300">
    <property type="match status" value="1"/>
</dbReference>
<evidence type="ECO:0000256" key="1">
    <source>
        <dbReference type="ARBA" id="ARBA00000085"/>
    </source>
</evidence>
<comment type="caution">
    <text evidence="19">The sequence shown here is derived from an EMBL/GenBank/DDBJ whole genome shotgun (WGS) entry which is preliminary data.</text>
</comment>
<feature type="modified residue" description="4-aspartylphosphate" evidence="15">
    <location>
        <position position="778"/>
    </location>
</feature>
<comment type="subcellular location">
    <subcellularLocation>
        <location evidence="2">Cell membrane</location>
        <topology evidence="2">Multi-pass membrane protein</topology>
    </subcellularLocation>
</comment>
<dbReference type="EC" id="2.7.13.3" evidence="3"/>
<dbReference type="PANTHER" id="PTHR43047">
    <property type="entry name" value="TWO-COMPONENT HISTIDINE PROTEIN KINASE"/>
    <property type="match status" value="1"/>
</dbReference>
<feature type="domain" description="Histidine kinase" evidence="17">
    <location>
        <begin position="482"/>
        <end position="703"/>
    </location>
</feature>
<gene>
    <name evidence="19" type="ORF">A2527_00345</name>
</gene>
<dbReference type="InterPro" id="IPR003661">
    <property type="entry name" value="HisK_dim/P_dom"/>
</dbReference>
<dbReference type="SMART" id="SM00448">
    <property type="entry name" value="REC"/>
    <property type="match status" value="1"/>
</dbReference>
<dbReference type="Gene3D" id="1.10.287.130">
    <property type="match status" value="1"/>
</dbReference>
<dbReference type="PROSITE" id="PS50110">
    <property type="entry name" value="RESPONSE_REGULATORY"/>
    <property type="match status" value="1"/>
</dbReference>
<dbReference type="CDD" id="cd00082">
    <property type="entry name" value="HisKA"/>
    <property type="match status" value="1"/>
</dbReference>
<keyword evidence="10" id="KW-0067">ATP-binding</keyword>
<dbReference type="AlphaFoldDB" id="A0A1F6GFH0"/>
<feature type="transmembrane region" description="Helical" evidence="16">
    <location>
        <begin position="432"/>
        <end position="453"/>
    </location>
</feature>
<dbReference type="SUPFAM" id="SSF52172">
    <property type="entry name" value="CheY-like"/>
    <property type="match status" value="1"/>
</dbReference>
<feature type="transmembrane region" description="Helical" evidence="16">
    <location>
        <begin position="46"/>
        <end position="68"/>
    </location>
</feature>
<comment type="catalytic activity">
    <reaction evidence="1">
        <text>ATP + protein L-histidine = ADP + protein N-phospho-L-histidine.</text>
        <dbReference type="EC" id="2.7.13.3"/>
    </reaction>
</comment>
<dbReference type="PANTHER" id="PTHR43047:SF64">
    <property type="entry name" value="HISTIDINE KINASE CONTAINING CHEY-HOMOLOGOUS RECEIVER DOMAIN AND PAS DOMAIN-RELATED"/>
    <property type="match status" value="1"/>
</dbReference>
<dbReference type="FunFam" id="3.30.565.10:FF:000010">
    <property type="entry name" value="Sensor histidine kinase RcsC"/>
    <property type="match status" value="1"/>
</dbReference>
<evidence type="ECO:0000256" key="2">
    <source>
        <dbReference type="ARBA" id="ARBA00004651"/>
    </source>
</evidence>
<dbReference type="InterPro" id="IPR001789">
    <property type="entry name" value="Sig_transdc_resp-reg_receiver"/>
</dbReference>
<evidence type="ECO:0000259" key="17">
    <source>
        <dbReference type="PROSITE" id="PS50109"/>
    </source>
</evidence>
<evidence type="ECO:0000256" key="9">
    <source>
        <dbReference type="ARBA" id="ARBA00022777"/>
    </source>
</evidence>
<evidence type="ECO:0000256" key="11">
    <source>
        <dbReference type="ARBA" id="ARBA00022989"/>
    </source>
</evidence>
<evidence type="ECO:0000256" key="3">
    <source>
        <dbReference type="ARBA" id="ARBA00012438"/>
    </source>
</evidence>
<sequence>MTLEKQVQQLANNLMPIFLKIGVLVFSIEVAIMLFIPLFGELRSPLLEALVDASVLTLVVTPVTYFIFFKSQTVGPIFSALPNLQDIEVQGYLPRLFRMFLAPFLLVTLVVGVMMTGYYRTELSEQQSAIVEHEERLGQIKHDRAHHQLEMIFADLNYLQSHLAYGELTPDELYKILQKEFVNFTKVNKIYSSASFIDLNRVEQVRVFYDKTAQITPKAGLNPKISNPAVEVGLNLNKDHLYISPFLFQKDPEDLAAHWEMQLSKPIFDLKGNRLGVVLLDFPVDHLLANLQQIHAYGQSQLFISNADGQIFDQSRMGTAHNNQKASFKKRNQVKPSRVAIVDEPQVGQRYLSQYFPQAWRRIKNQGVQGEVFQTQEGWFVQHKIGVYKAYNHFAGSIAWEGQPDFGLILLSYIPQAQIDTLALQLRIKAGIVFFILTFCLGAVIFMALNIWLQREAQELEMIKAKDRAEEATRAKSEFLANMSHEIRTPMNAILGFAEILKGRIKDNQSKQYLESINASGKNLLALINDILDLSKVEAGKLTLEITPVSIAQVIQDVTQIFSQKIKEKGLELVIEMDPRVPPSLMLDETRLRQVLLNLVGNAIKFTAHGQIKVTVEVLVLTSELVNLRFLVQDTGIGLDPQFKSLVFGAFEQSPGQSNANFGGTGLGLAICRRLVSMMGGEIWVESDLGQGCQFYFTLPQVIIAEIDPDHTLEQIIANESTIQFAPARLLLVDDIALNRDLFRAYLEGQPFSFEEAGDGAEAVQMATNQPPDLILMDYKMPIMDGMEAVKELSKNPVTTKIPVICVTASVMRSTEQEIRKHFEGYLRKPLTKSELFFHLKRFLPYQEGANGVSKVEPSPTFIPIDQKLIAELEGPLMEKWEQVKDTQVINQVEEFAQEISNLCQKGRCPALENWAKVLGESAQMFNIVDLARILGRYPEMVADLRRWAQADL</sequence>
<name>A0A1F6GFH0_9PROT</name>
<feature type="transmembrane region" description="Helical" evidence="16">
    <location>
        <begin position="17"/>
        <end position="39"/>
    </location>
</feature>
<dbReference type="EMBL" id="MFNE01000008">
    <property type="protein sequence ID" value="OGG96863.1"/>
    <property type="molecule type" value="Genomic_DNA"/>
</dbReference>
<keyword evidence="8" id="KW-0547">Nucleotide-binding</keyword>
<dbReference type="CDD" id="cd16922">
    <property type="entry name" value="HATPase_EvgS-ArcB-TorS-like"/>
    <property type="match status" value="1"/>
</dbReference>
<feature type="domain" description="Response regulatory" evidence="18">
    <location>
        <begin position="729"/>
        <end position="844"/>
    </location>
</feature>
<keyword evidence="12" id="KW-0902">Two-component regulatory system</keyword>
<dbReference type="PROSITE" id="PS50109">
    <property type="entry name" value="HIS_KIN"/>
    <property type="match status" value="1"/>
</dbReference>
<dbReference type="GO" id="GO:0005524">
    <property type="term" value="F:ATP binding"/>
    <property type="evidence" value="ECO:0007669"/>
    <property type="project" value="UniProtKB-KW"/>
</dbReference>
<evidence type="ECO:0000313" key="19">
    <source>
        <dbReference type="EMBL" id="OGG96863.1"/>
    </source>
</evidence>
<dbReference type="InterPro" id="IPR005467">
    <property type="entry name" value="His_kinase_dom"/>
</dbReference>
<keyword evidence="5 15" id="KW-0597">Phosphoprotein</keyword>
<dbReference type="Gene3D" id="3.30.565.10">
    <property type="entry name" value="Histidine kinase-like ATPase, C-terminal domain"/>
    <property type="match status" value="1"/>
</dbReference>
<evidence type="ECO:0000256" key="6">
    <source>
        <dbReference type="ARBA" id="ARBA00022679"/>
    </source>
</evidence>
<evidence type="ECO:0000256" key="14">
    <source>
        <dbReference type="ARBA" id="ARBA00023306"/>
    </source>
</evidence>
<keyword evidence="13 16" id="KW-0472">Membrane</keyword>
<dbReference type="SUPFAM" id="SSF55874">
    <property type="entry name" value="ATPase domain of HSP90 chaperone/DNA topoisomerase II/histidine kinase"/>
    <property type="match status" value="1"/>
</dbReference>
<dbReference type="InterPro" id="IPR036890">
    <property type="entry name" value="HATPase_C_sf"/>
</dbReference>
<dbReference type="Proteomes" id="UP000178449">
    <property type="component" value="Unassembled WGS sequence"/>
</dbReference>
<keyword evidence="6" id="KW-0808">Transferase</keyword>
<evidence type="ECO:0000256" key="4">
    <source>
        <dbReference type="ARBA" id="ARBA00022475"/>
    </source>
</evidence>
<keyword evidence="9" id="KW-0418">Kinase</keyword>
<keyword evidence="14" id="KW-0131">Cell cycle</keyword>
<dbReference type="SMART" id="SM00387">
    <property type="entry name" value="HATPase_c"/>
    <property type="match status" value="1"/>
</dbReference>
<dbReference type="InterPro" id="IPR003594">
    <property type="entry name" value="HATPase_dom"/>
</dbReference>
<dbReference type="InterPro" id="IPR004358">
    <property type="entry name" value="Sig_transdc_His_kin-like_C"/>
</dbReference>
<keyword evidence="11 16" id="KW-1133">Transmembrane helix</keyword>
<evidence type="ECO:0000313" key="20">
    <source>
        <dbReference type="Proteomes" id="UP000178449"/>
    </source>
</evidence>
<evidence type="ECO:0000256" key="8">
    <source>
        <dbReference type="ARBA" id="ARBA00022741"/>
    </source>
</evidence>
<dbReference type="GO" id="GO:0000155">
    <property type="term" value="F:phosphorelay sensor kinase activity"/>
    <property type="evidence" value="ECO:0007669"/>
    <property type="project" value="InterPro"/>
</dbReference>
<evidence type="ECO:0000256" key="16">
    <source>
        <dbReference type="SAM" id="Phobius"/>
    </source>
</evidence>
<dbReference type="Pfam" id="PF00512">
    <property type="entry name" value="HisKA"/>
    <property type="match status" value="1"/>
</dbReference>
<dbReference type="Pfam" id="PF02518">
    <property type="entry name" value="HATPase_c"/>
    <property type="match status" value="1"/>
</dbReference>
<evidence type="ECO:0000256" key="5">
    <source>
        <dbReference type="ARBA" id="ARBA00022553"/>
    </source>
</evidence>
<evidence type="ECO:0000256" key="13">
    <source>
        <dbReference type="ARBA" id="ARBA00023136"/>
    </source>
</evidence>
<reference evidence="19 20" key="1">
    <citation type="journal article" date="2016" name="Nat. Commun.">
        <title>Thousands of microbial genomes shed light on interconnected biogeochemical processes in an aquifer system.</title>
        <authorList>
            <person name="Anantharaman K."/>
            <person name="Brown C.T."/>
            <person name="Hug L.A."/>
            <person name="Sharon I."/>
            <person name="Castelle C.J."/>
            <person name="Probst A.J."/>
            <person name="Thomas B.C."/>
            <person name="Singh A."/>
            <person name="Wilkins M.J."/>
            <person name="Karaoz U."/>
            <person name="Brodie E.L."/>
            <person name="Williams K.H."/>
            <person name="Hubbard S.S."/>
            <person name="Banfield J.F."/>
        </authorList>
    </citation>
    <scope>NUCLEOTIDE SEQUENCE [LARGE SCALE GENOMIC DNA]</scope>
</reference>
<dbReference type="SUPFAM" id="SSF47384">
    <property type="entry name" value="Homodimeric domain of signal transducing histidine kinase"/>
    <property type="match status" value="1"/>
</dbReference>
<dbReference type="FunFam" id="1.10.287.130:FF:000038">
    <property type="entry name" value="Sensory transduction histidine kinase"/>
    <property type="match status" value="1"/>
</dbReference>
<evidence type="ECO:0000256" key="10">
    <source>
        <dbReference type="ARBA" id="ARBA00022840"/>
    </source>
</evidence>